<keyword evidence="2" id="KW-1185">Reference proteome</keyword>
<dbReference type="STRING" id="35525.A0A0P5MI76"/>
<dbReference type="GO" id="GO:0003755">
    <property type="term" value="F:peptidyl-prolyl cis-trans isomerase activity"/>
    <property type="evidence" value="ECO:0007669"/>
    <property type="project" value="InterPro"/>
</dbReference>
<organism evidence="1 2">
    <name type="scientific">Daphnia magna</name>
    <dbReference type="NCBI Taxonomy" id="35525"/>
    <lineage>
        <taxon>Eukaryota</taxon>
        <taxon>Metazoa</taxon>
        <taxon>Ecdysozoa</taxon>
        <taxon>Arthropoda</taxon>
        <taxon>Crustacea</taxon>
        <taxon>Branchiopoda</taxon>
        <taxon>Diplostraca</taxon>
        <taxon>Cladocera</taxon>
        <taxon>Anomopoda</taxon>
        <taxon>Daphniidae</taxon>
        <taxon>Daphnia</taxon>
    </lineage>
</organism>
<dbReference type="PANTHER" id="PTHR11071">
    <property type="entry name" value="PEPTIDYL-PROLYL CIS-TRANS ISOMERASE"/>
    <property type="match status" value="1"/>
</dbReference>
<proteinExistence type="predicted"/>
<dbReference type="SUPFAM" id="SSF57845">
    <property type="entry name" value="B-box zinc-binding domain"/>
    <property type="match status" value="1"/>
</dbReference>
<dbReference type="InterPro" id="IPR002130">
    <property type="entry name" value="Cyclophilin-type_PPIase_dom"/>
</dbReference>
<dbReference type="AlphaFoldDB" id="A0A0P5MI76"/>
<dbReference type="GO" id="GO:0008270">
    <property type="term" value="F:zinc ion binding"/>
    <property type="evidence" value="ECO:0007669"/>
    <property type="project" value="UniProtKB-KW"/>
</dbReference>
<dbReference type="SUPFAM" id="SSF50891">
    <property type="entry name" value="Cyclophilin-like"/>
    <property type="match status" value="1"/>
</dbReference>
<sequence>METQADMTTPLNDTCPTCNNSLEFDWTSAEKVCLNCIHNLQYKDDLILDLNEMATNFSMVQLGNYQPIPTSMASPVNSSLHSSPEVFLPKTLGDTSECPLHHSACLYWCYTCMTPACLICTSQQHSMLTGHRTGPLSEAQSLLLSQLQVEVQAVKKIHSDNKLLTGSHREFLCLVMEACTSLENLMREELSSLNKQSNSAVSNGLNEEDTTQFLLNKVTFQLAGLSGPDEAAEMLRSLQSERIRLQTKQQQLAMQLTLNRVIGSSNQVLDLHTFRQAVQNLRYSGNRGPSTMELLQSPPTQPDPVALLANVCNARLYTKQLLASSLLTSTSPNKSNSMASVLSPTSPLHSSFPRFFLDLEVDGIVEGRVVLETRPDVAPKMAKNFASLCMGEKGFGYKGCQVFQCWGGESCIAGDFECNSGRGGRSIYAEEPFFMPDDSKLPCIRAAIGMRRTQKKHHSQGLVGSQFRILLRDMPFFTGVFGHVIHGLELVERVSFLGDHQGFPRKLITVANCGLLS</sequence>
<dbReference type="SMART" id="SM00336">
    <property type="entry name" value="BBOX"/>
    <property type="match status" value="1"/>
</dbReference>
<accession>A0A0P5MI76</accession>
<dbReference type="GO" id="GO:0006457">
    <property type="term" value="P:protein folding"/>
    <property type="evidence" value="ECO:0007669"/>
    <property type="project" value="TreeGrafter"/>
</dbReference>
<dbReference type="Gene3D" id="2.40.100.10">
    <property type="entry name" value="Cyclophilin-like"/>
    <property type="match status" value="1"/>
</dbReference>
<dbReference type="PROSITE" id="PS50072">
    <property type="entry name" value="CSA_PPIASE_2"/>
    <property type="match status" value="1"/>
</dbReference>
<dbReference type="InterPro" id="IPR000315">
    <property type="entry name" value="Znf_B-box"/>
</dbReference>
<dbReference type="PROSITE" id="PS50119">
    <property type="entry name" value="ZF_BBOX"/>
    <property type="match status" value="1"/>
</dbReference>
<dbReference type="GO" id="GO:0016018">
    <property type="term" value="F:cyclosporin A binding"/>
    <property type="evidence" value="ECO:0007669"/>
    <property type="project" value="TreeGrafter"/>
</dbReference>
<protein>
    <submittedName>
        <fullName evidence="1">Peptidyl-prolyl cis-trans isomerase-like protein</fullName>
    </submittedName>
</protein>
<evidence type="ECO:0000313" key="1">
    <source>
        <dbReference type="EMBL" id="KZS09548.1"/>
    </source>
</evidence>
<dbReference type="EMBL" id="LRGB01002060">
    <property type="protein sequence ID" value="KZS09548.1"/>
    <property type="molecule type" value="Genomic_DNA"/>
</dbReference>
<name>A0A0P5MI76_9CRUS</name>
<dbReference type="InterPro" id="IPR029000">
    <property type="entry name" value="Cyclophilin-like_dom_sf"/>
</dbReference>
<comment type="caution">
    <text evidence="1">The sequence shown here is derived from an EMBL/GenBank/DDBJ whole genome shotgun (WGS) entry which is preliminary data.</text>
</comment>
<dbReference type="Gene3D" id="3.30.160.60">
    <property type="entry name" value="Classic Zinc Finger"/>
    <property type="match status" value="1"/>
</dbReference>
<reference evidence="1 2" key="1">
    <citation type="submission" date="2016-03" db="EMBL/GenBank/DDBJ databases">
        <title>EvidentialGene: Evidence-directed Construction of Genes on Genomes.</title>
        <authorList>
            <person name="Gilbert D.G."/>
            <person name="Choi J.-H."/>
            <person name="Mockaitis K."/>
            <person name="Colbourne J."/>
            <person name="Pfrender M."/>
        </authorList>
    </citation>
    <scope>NUCLEOTIDE SEQUENCE [LARGE SCALE GENOMIC DNA]</scope>
    <source>
        <strain evidence="1 2">Xinb3</strain>
        <tissue evidence="1">Complete organism</tissue>
    </source>
</reference>
<dbReference type="PANTHER" id="PTHR11071:SF577">
    <property type="entry name" value="PEPTIDYL-PROLYL CIS-TRANS ISOMERASE"/>
    <property type="match status" value="1"/>
</dbReference>
<dbReference type="Pfam" id="PF00160">
    <property type="entry name" value="Pro_isomerase"/>
    <property type="match status" value="1"/>
</dbReference>
<gene>
    <name evidence="1" type="ORF">APZ42_026198</name>
</gene>
<dbReference type="GO" id="GO:0005737">
    <property type="term" value="C:cytoplasm"/>
    <property type="evidence" value="ECO:0007669"/>
    <property type="project" value="TreeGrafter"/>
</dbReference>
<dbReference type="Proteomes" id="UP000076858">
    <property type="component" value="Unassembled WGS sequence"/>
</dbReference>
<dbReference type="OrthoDB" id="252722at2759"/>
<keyword evidence="1" id="KW-0413">Isomerase</keyword>
<evidence type="ECO:0000313" key="2">
    <source>
        <dbReference type="Proteomes" id="UP000076858"/>
    </source>
</evidence>